<dbReference type="RefSeq" id="WP_042681436.1">
    <property type="nucleotide sequence ID" value="NZ_CABKTM010000043.1"/>
</dbReference>
<dbReference type="Pfam" id="PF01177">
    <property type="entry name" value="Asp_Glu_race"/>
    <property type="match status" value="1"/>
</dbReference>
<dbReference type="PANTHER" id="PTHR21198">
    <property type="entry name" value="GLUTAMATE RACEMASE"/>
    <property type="match status" value="1"/>
</dbReference>
<dbReference type="AlphaFoldDB" id="A0A9X2MFY2"/>
<dbReference type="Gene3D" id="3.40.50.1860">
    <property type="match status" value="2"/>
</dbReference>
<evidence type="ECO:0000313" key="3">
    <source>
        <dbReference type="EMBL" id="MCR2042919.1"/>
    </source>
</evidence>
<dbReference type="PANTHER" id="PTHR21198:SF7">
    <property type="entry name" value="ASPARTATE-GLUTAMATE RACEMASE FAMILY"/>
    <property type="match status" value="1"/>
</dbReference>
<gene>
    <name evidence="3" type="ORF">NSA23_02190</name>
</gene>
<evidence type="ECO:0000256" key="2">
    <source>
        <dbReference type="ARBA" id="ARBA00023235"/>
    </source>
</evidence>
<sequence>MKKIGILGGISLASTIHYYKTITDLYYEKYHDYYYPEILINSLNFQYFTDLENQRKTEEYQSYILEGLENLKKAGADFVIMAANSPHSVLDNIIDEIPLPIISIVESVAKEAKQKGLKKVLLTGILYTMQGDFYQKGFSKYDIDVVVPNDDEKQVIENIIFGELVINKVSNKSRQQFLDIINRYDVDGVILGCTELPQLIGQQDTNKLLLNSLRIHCQTTLDCALDDK</sequence>
<reference evidence="3" key="1">
    <citation type="submission" date="2022-07" db="EMBL/GenBank/DDBJ databases">
        <title>Enhanced cultured diversity of the mouse gut microbiota enables custom-made synthetic communities.</title>
        <authorList>
            <person name="Afrizal A."/>
        </authorList>
    </citation>
    <scope>NUCLEOTIDE SEQUENCE</scope>
    <source>
        <strain evidence="3">DSM 29482</strain>
    </source>
</reference>
<keyword evidence="2 3" id="KW-0413">Isomerase</keyword>
<dbReference type="EMBL" id="JANJZL010000001">
    <property type="protein sequence ID" value="MCR2042919.1"/>
    <property type="molecule type" value="Genomic_DNA"/>
</dbReference>
<dbReference type="InterPro" id="IPR001920">
    <property type="entry name" value="Asp/Glu_race"/>
</dbReference>
<dbReference type="NCBIfam" id="TIGR00035">
    <property type="entry name" value="asp_race"/>
    <property type="match status" value="1"/>
</dbReference>
<accession>A0A9X2MFY2</accession>
<comment type="similarity">
    <text evidence="1">Belongs to the aspartate/glutamate racemases family.</text>
</comment>
<organism evidence="3 4">
    <name type="scientific">Anaerosalibacter massiliensis</name>
    <dbReference type="NCBI Taxonomy" id="1347392"/>
    <lineage>
        <taxon>Bacteria</taxon>
        <taxon>Bacillati</taxon>
        <taxon>Bacillota</taxon>
        <taxon>Tissierellia</taxon>
        <taxon>Tissierellales</taxon>
        <taxon>Sporanaerobacteraceae</taxon>
        <taxon>Anaerosalibacter</taxon>
    </lineage>
</organism>
<dbReference type="Proteomes" id="UP001142078">
    <property type="component" value="Unassembled WGS sequence"/>
</dbReference>
<dbReference type="InterPro" id="IPR033134">
    <property type="entry name" value="Asp/Glu_racemase_AS_2"/>
</dbReference>
<evidence type="ECO:0000313" key="4">
    <source>
        <dbReference type="Proteomes" id="UP001142078"/>
    </source>
</evidence>
<dbReference type="SUPFAM" id="SSF53681">
    <property type="entry name" value="Aspartate/glutamate racemase"/>
    <property type="match status" value="2"/>
</dbReference>
<protein>
    <submittedName>
        <fullName evidence="3">Amino acid racemase</fullName>
        <ecNumber evidence="3">5.1.1.-</ecNumber>
    </submittedName>
</protein>
<dbReference type="InterPro" id="IPR015942">
    <property type="entry name" value="Asp/Glu/hydantoin_racemase"/>
</dbReference>
<dbReference type="GO" id="GO:0047661">
    <property type="term" value="F:amino-acid racemase activity"/>
    <property type="evidence" value="ECO:0007669"/>
    <property type="project" value="InterPro"/>
</dbReference>
<name>A0A9X2MFY2_9FIRM</name>
<dbReference type="InterPro" id="IPR004380">
    <property type="entry name" value="Asp_race"/>
</dbReference>
<evidence type="ECO:0000256" key="1">
    <source>
        <dbReference type="ARBA" id="ARBA00007847"/>
    </source>
</evidence>
<dbReference type="OrthoDB" id="9803739at2"/>
<keyword evidence="4" id="KW-1185">Reference proteome</keyword>
<dbReference type="EC" id="5.1.1.-" evidence="3"/>
<proteinExistence type="inferred from homology"/>
<comment type="caution">
    <text evidence="3">The sequence shown here is derived from an EMBL/GenBank/DDBJ whole genome shotgun (WGS) entry which is preliminary data.</text>
</comment>
<dbReference type="PROSITE" id="PS00924">
    <property type="entry name" value="ASP_GLU_RACEMASE_2"/>
    <property type="match status" value="1"/>
</dbReference>